<evidence type="ECO:0000256" key="3">
    <source>
        <dbReference type="ARBA" id="ARBA00023002"/>
    </source>
</evidence>
<dbReference type="PANTHER" id="PTHR43035">
    <property type="entry name" value="FATTY ACID REPRESSION MUTANT PROTEIN 2-RELATED"/>
    <property type="match status" value="1"/>
</dbReference>
<dbReference type="PANTHER" id="PTHR43035:SF1">
    <property type="entry name" value="FATTY ACID REPRESSION MUTANT PROTEIN 2-RELATED"/>
    <property type="match status" value="1"/>
</dbReference>
<dbReference type="InterPro" id="IPR029479">
    <property type="entry name" value="Nitroreductase"/>
</dbReference>
<name>A0A0R1VK11_9LACO</name>
<dbReference type="GeneID" id="98319343"/>
<organism evidence="5 6">
    <name type="scientific">Liquorilactobacillus ghanensis DSM 18630</name>
    <dbReference type="NCBI Taxonomy" id="1423750"/>
    <lineage>
        <taxon>Bacteria</taxon>
        <taxon>Bacillati</taxon>
        <taxon>Bacillota</taxon>
        <taxon>Bacilli</taxon>
        <taxon>Lactobacillales</taxon>
        <taxon>Lactobacillaceae</taxon>
        <taxon>Liquorilactobacillus</taxon>
    </lineage>
</organism>
<gene>
    <name evidence="5" type="ORF">FC89_GL001333</name>
</gene>
<keyword evidence="2" id="KW-0963">Cytoplasm</keyword>
<comment type="caution">
    <text evidence="5">The sequence shown here is derived from an EMBL/GenBank/DDBJ whole genome shotgun (WGS) entry which is preliminary data.</text>
</comment>
<sequence length="201" mass="22314">MSQSFLDLLKKRRSIYSLGRNVTQKKAELTAVIEEAVRQSPTAFNNQSTRAIILYGTASEKVWDIVADRLKSEVPDEAAYAKTKAKIATFKAGFGTVLLFTDHPTVKAHEDKFTLYADNFQDWSEQGIGGAQQNIWLALTAAGLGASLQHYNPLIDDQVRQAFDVPAGWILRAEMPFGSIEAPAGEKQFLADDQRFKVFGE</sequence>
<dbReference type="STRING" id="1423750.FC89_GL001333"/>
<evidence type="ECO:0000313" key="5">
    <source>
        <dbReference type="EMBL" id="KRM05629.1"/>
    </source>
</evidence>
<dbReference type="GO" id="GO:0034599">
    <property type="term" value="P:cellular response to oxidative stress"/>
    <property type="evidence" value="ECO:0007669"/>
    <property type="project" value="InterPro"/>
</dbReference>
<dbReference type="GO" id="GO:0005737">
    <property type="term" value="C:cytoplasm"/>
    <property type="evidence" value="ECO:0007669"/>
    <property type="project" value="UniProtKB-SubCell"/>
</dbReference>
<dbReference type="CDD" id="cd02140">
    <property type="entry name" value="Frm2-like"/>
    <property type="match status" value="1"/>
</dbReference>
<dbReference type="RefSeq" id="WP_157060691.1">
    <property type="nucleotide sequence ID" value="NZ_AZGB01000018.1"/>
</dbReference>
<evidence type="ECO:0000256" key="1">
    <source>
        <dbReference type="ARBA" id="ARBA00004496"/>
    </source>
</evidence>
<comment type="subcellular location">
    <subcellularLocation>
        <location evidence="1">Cytoplasm</location>
    </subcellularLocation>
</comment>
<dbReference type="OrthoDB" id="9810617at2"/>
<accession>A0A0R1VK11</accession>
<dbReference type="AlphaFoldDB" id="A0A0R1VK11"/>
<dbReference type="SUPFAM" id="SSF55469">
    <property type="entry name" value="FMN-dependent nitroreductase-like"/>
    <property type="match status" value="1"/>
</dbReference>
<keyword evidence="6" id="KW-1185">Reference proteome</keyword>
<feature type="domain" description="Nitroreductase" evidence="4">
    <location>
        <begin position="9"/>
        <end position="178"/>
    </location>
</feature>
<dbReference type="InterPro" id="IPR033877">
    <property type="entry name" value="Frm2/Hbn1"/>
</dbReference>
<reference evidence="5 6" key="1">
    <citation type="journal article" date="2015" name="Genome Announc.">
        <title>Expanding the biotechnology potential of lactobacilli through comparative genomics of 213 strains and associated genera.</title>
        <authorList>
            <person name="Sun Z."/>
            <person name="Harris H.M."/>
            <person name="McCann A."/>
            <person name="Guo C."/>
            <person name="Argimon S."/>
            <person name="Zhang W."/>
            <person name="Yang X."/>
            <person name="Jeffery I.B."/>
            <person name="Cooney J.C."/>
            <person name="Kagawa T.F."/>
            <person name="Liu W."/>
            <person name="Song Y."/>
            <person name="Salvetti E."/>
            <person name="Wrobel A."/>
            <person name="Rasinkangas P."/>
            <person name="Parkhill J."/>
            <person name="Rea M.C."/>
            <person name="O'Sullivan O."/>
            <person name="Ritari J."/>
            <person name="Douillard F.P."/>
            <person name="Paul Ross R."/>
            <person name="Yang R."/>
            <person name="Briner A.E."/>
            <person name="Felis G.E."/>
            <person name="de Vos W.M."/>
            <person name="Barrangou R."/>
            <person name="Klaenhammer T.R."/>
            <person name="Caufield P.W."/>
            <person name="Cui Y."/>
            <person name="Zhang H."/>
            <person name="O'Toole P.W."/>
        </authorList>
    </citation>
    <scope>NUCLEOTIDE SEQUENCE [LARGE SCALE GENOMIC DNA]</scope>
    <source>
        <strain evidence="5 6">DSM 18630</strain>
    </source>
</reference>
<proteinExistence type="predicted"/>
<evidence type="ECO:0000259" key="4">
    <source>
        <dbReference type="Pfam" id="PF00881"/>
    </source>
</evidence>
<dbReference type="PATRIC" id="fig|1423750.3.peg.1365"/>
<dbReference type="Pfam" id="PF00881">
    <property type="entry name" value="Nitroreductase"/>
    <property type="match status" value="1"/>
</dbReference>
<dbReference type="Proteomes" id="UP000051451">
    <property type="component" value="Unassembled WGS sequence"/>
</dbReference>
<evidence type="ECO:0000256" key="2">
    <source>
        <dbReference type="ARBA" id="ARBA00022490"/>
    </source>
</evidence>
<dbReference type="FunFam" id="3.40.109.10:FF:000001">
    <property type="entry name" value="Nitroreductase family"/>
    <property type="match status" value="1"/>
</dbReference>
<keyword evidence="3" id="KW-0560">Oxidoreductase</keyword>
<dbReference type="GO" id="GO:0016491">
    <property type="term" value="F:oxidoreductase activity"/>
    <property type="evidence" value="ECO:0007669"/>
    <property type="project" value="UniProtKB-KW"/>
</dbReference>
<dbReference type="EMBL" id="AZGB01000018">
    <property type="protein sequence ID" value="KRM05629.1"/>
    <property type="molecule type" value="Genomic_DNA"/>
</dbReference>
<dbReference type="InterPro" id="IPR000415">
    <property type="entry name" value="Nitroreductase-like"/>
</dbReference>
<evidence type="ECO:0000313" key="6">
    <source>
        <dbReference type="Proteomes" id="UP000051451"/>
    </source>
</evidence>
<protein>
    <recommendedName>
        <fullName evidence="4">Nitroreductase domain-containing protein</fullName>
    </recommendedName>
</protein>
<dbReference type="Gene3D" id="3.40.109.10">
    <property type="entry name" value="NADH Oxidase"/>
    <property type="match status" value="1"/>
</dbReference>